<dbReference type="GeneID" id="4589619"/>
<evidence type="ECO:0000313" key="1">
    <source>
        <dbReference type="EMBL" id="EAW21068.1"/>
    </source>
</evidence>
<dbReference type="VEuPathDB" id="FungiDB:NFIA_062290"/>
<gene>
    <name evidence="1" type="ORF">NFIA_062290</name>
</gene>
<dbReference type="EMBL" id="DS027690">
    <property type="protein sequence ID" value="EAW21068.1"/>
    <property type="molecule type" value="Genomic_DNA"/>
</dbReference>
<reference evidence="2" key="1">
    <citation type="journal article" date="2008" name="PLoS Genet.">
        <title>Genomic islands in the pathogenic filamentous fungus Aspergillus fumigatus.</title>
        <authorList>
            <person name="Fedorova N.D."/>
            <person name="Khaldi N."/>
            <person name="Joardar V.S."/>
            <person name="Maiti R."/>
            <person name="Amedeo P."/>
            <person name="Anderson M.J."/>
            <person name="Crabtree J."/>
            <person name="Silva J.C."/>
            <person name="Badger J.H."/>
            <person name="Albarraq A."/>
            <person name="Angiuoli S."/>
            <person name="Bussey H."/>
            <person name="Bowyer P."/>
            <person name="Cotty P.J."/>
            <person name="Dyer P.S."/>
            <person name="Egan A."/>
            <person name="Galens K."/>
            <person name="Fraser-Liggett C.M."/>
            <person name="Haas B.J."/>
            <person name="Inman J.M."/>
            <person name="Kent R."/>
            <person name="Lemieux S."/>
            <person name="Malavazi I."/>
            <person name="Orvis J."/>
            <person name="Roemer T."/>
            <person name="Ronning C.M."/>
            <person name="Sundaram J.P."/>
            <person name="Sutton G."/>
            <person name="Turner G."/>
            <person name="Venter J.C."/>
            <person name="White O.R."/>
            <person name="Whitty B.R."/>
            <person name="Youngman P."/>
            <person name="Wolfe K.H."/>
            <person name="Goldman G.H."/>
            <person name="Wortman J.R."/>
            <person name="Jiang B."/>
            <person name="Denning D.W."/>
            <person name="Nierman W.C."/>
        </authorList>
    </citation>
    <scope>NUCLEOTIDE SEQUENCE [LARGE SCALE GENOMIC DNA]</scope>
    <source>
        <strain evidence="2">ATCC 1020 / DSM 3700 / CBS 544.65 / FGSC A1164 / JCM 1740 / NRRL 181 / WB 181</strain>
    </source>
</reference>
<organism evidence="1 2">
    <name type="scientific">Neosartorya fischeri (strain ATCC 1020 / DSM 3700 / CBS 544.65 / FGSC A1164 / JCM 1740 / NRRL 181 / WB 181)</name>
    <name type="common">Aspergillus fischerianus</name>
    <dbReference type="NCBI Taxonomy" id="331117"/>
    <lineage>
        <taxon>Eukaryota</taxon>
        <taxon>Fungi</taxon>
        <taxon>Dikarya</taxon>
        <taxon>Ascomycota</taxon>
        <taxon>Pezizomycotina</taxon>
        <taxon>Eurotiomycetes</taxon>
        <taxon>Eurotiomycetidae</taxon>
        <taxon>Eurotiales</taxon>
        <taxon>Aspergillaceae</taxon>
        <taxon>Aspergillus</taxon>
        <taxon>Aspergillus subgen. Fumigati</taxon>
    </lineage>
</organism>
<keyword evidence="2" id="KW-1185">Reference proteome</keyword>
<dbReference type="HOGENOM" id="CLU_1806702_0_0_1"/>
<dbReference type="KEGG" id="nfi:NFIA_062290"/>
<dbReference type="Proteomes" id="UP000006702">
    <property type="component" value="Unassembled WGS sequence"/>
</dbReference>
<evidence type="ECO:0000313" key="2">
    <source>
        <dbReference type="Proteomes" id="UP000006702"/>
    </source>
</evidence>
<sequence>MDNVDGLEEWPLTVRLEVAGSSKDLWESKKAGPSYNAFLATRRQELAGILPPAQNASAEAWAEFRSKKLLRTLPGDEGFVAWLQAKASFLERIVVVAREWGDAIDEVEGADGDGDSDGNSREASADYFERILRGDFPLELEEI</sequence>
<dbReference type="AlphaFoldDB" id="A1D5S4"/>
<name>A1D5S4_NEOFI</name>
<dbReference type="RefSeq" id="XP_001262965.1">
    <property type="nucleotide sequence ID" value="XM_001262964.1"/>
</dbReference>
<proteinExistence type="predicted"/>
<accession>A1D5S4</accession>
<protein>
    <submittedName>
        <fullName evidence="1">Uncharacterized protein</fullName>
    </submittedName>
</protein>